<evidence type="ECO:0000313" key="1">
    <source>
        <dbReference type="EMBL" id="CAJ2654997.1"/>
    </source>
</evidence>
<accession>A0ACB0KCH6</accession>
<evidence type="ECO:0000313" key="2">
    <source>
        <dbReference type="Proteomes" id="UP001177021"/>
    </source>
</evidence>
<comment type="caution">
    <text evidence="1">The sequence shown here is derived from an EMBL/GenBank/DDBJ whole genome shotgun (WGS) entry which is preliminary data.</text>
</comment>
<name>A0ACB0KCH6_TRIPR</name>
<dbReference type="EMBL" id="CASHSV030000206">
    <property type="protein sequence ID" value="CAJ2654997.1"/>
    <property type="molecule type" value="Genomic_DNA"/>
</dbReference>
<sequence length="628" mass="68667">MVTLNNNGSEPDPKPIAAETPEPVPENISNNNGSEIDPNHVAAKTPVTEPEKLDTLGDEIPIEKIVEKITLVEDSPSVEVNGNEEKDEKEDDSESESESESGSSESEASSSSSSASSSSSESDSDGDEDDDEDMKDEDEEGEISDSEEEKMVSWSPTVDGDFDEEDVAVGPIRSKNEIQNLPPVPPVDVTLEPHHKMLPVGVVMSTLGAQVIVEGVEKHEPLNEGSILWLTESRKPLGLVDEIFGPVKNPYYIVRYNSESEVPAGIQGGTTLVSCVPEYADRVLNNKDLYRKGYDASGANDEELSDEVEFSDDEKEAEYRKMQKMTKRGVNDQNPDKRKNNKKKFSPRDHRLPTIPNAPAAAQRVLPTFPHAPAAAQNVLPTVPHAPAAAQNVLPTVPHGPAAAPLVNHGSCSPYLGIGQGGTTTVSQVQPLNAGPHFAANGMWTNQTIFQQQPQPSQLPNAFPSNGMSYYPQNTQFSLQFPVPGNPFQQQMNPNHGTHFPTMMTGVQPNIFAQQPMYAPGFVGQNQMPFDSRPPFQQIQQQPIFQMQQQGFSPNELQQRPIFQAQQQGFPPNELQQRPIFQAQQQGFPPSEPSSISSNPSQFHPGSSGSRGRPTFRGAGRRGWRPSR</sequence>
<protein>
    <submittedName>
        <fullName evidence="1">Uncharacterized protein</fullName>
    </submittedName>
</protein>
<reference evidence="1" key="1">
    <citation type="submission" date="2023-10" db="EMBL/GenBank/DDBJ databases">
        <authorList>
            <person name="Rodriguez Cubillos JULIANA M."/>
            <person name="De Vega J."/>
        </authorList>
    </citation>
    <scope>NUCLEOTIDE SEQUENCE</scope>
</reference>
<keyword evidence="2" id="KW-1185">Reference proteome</keyword>
<proteinExistence type="predicted"/>
<gene>
    <name evidence="1" type="ORF">MILVUS5_LOCUS22024</name>
</gene>
<dbReference type="Proteomes" id="UP001177021">
    <property type="component" value="Unassembled WGS sequence"/>
</dbReference>
<organism evidence="1 2">
    <name type="scientific">Trifolium pratense</name>
    <name type="common">Red clover</name>
    <dbReference type="NCBI Taxonomy" id="57577"/>
    <lineage>
        <taxon>Eukaryota</taxon>
        <taxon>Viridiplantae</taxon>
        <taxon>Streptophyta</taxon>
        <taxon>Embryophyta</taxon>
        <taxon>Tracheophyta</taxon>
        <taxon>Spermatophyta</taxon>
        <taxon>Magnoliopsida</taxon>
        <taxon>eudicotyledons</taxon>
        <taxon>Gunneridae</taxon>
        <taxon>Pentapetalae</taxon>
        <taxon>rosids</taxon>
        <taxon>fabids</taxon>
        <taxon>Fabales</taxon>
        <taxon>Fabaceae</taxon>
        <taxon>Papilionoideae</taxon>
        <taxon>50 kb inversion clade</taxon>
        <taxon>NPAAA clade</taxon>
        <taxon>Hologalegina</taxon>
        <taxon>IRL clade</taxon>
        <taxon>Trifolieae</taxon>
        <taxon>Trifolium</taxon>
    </lineage>
</organism>